<keyword evidence="1" id="KW-0472">Membrane</keyword>
<protein>
    <submittedName>
        <fullName evidence="4">Bifunctional diguanylate cyclase/phosphodiesterase</fullName>
    </submittedName>
</protein>
<dbReference type="PROSITE" id="PS50887">
    <property type="entry name" value="GGDEF"/>
    <property type="match status" value="1"/>
</dbReference>
<proteinExistence type="predicted"/>
<evidence type="ECO:0000256" key="1">
    <source>
        <dbReference type="SAM" id="Phobius"/>
    </source>
</evidence>
<feature type="transmembrane region" description="Helical" evidence="1">
    <location>
        <begin position="81"/>
        <end position="100"/>
    </location>
</feature>
<dbReference type="PANTHER" id="PTHR33121">
    <property type="entry name" value="CYCLIC DI-GMP PHOSPHODIESTERASE PDEF"/>
    <property type="match status" value="1"/>
</dbReference>
<dbReference type="InterPro" id="IPR000160">
    <property type="entry name" value="GGDEF_dom"/>
</dbReference>
<dbReference type="Pfam" id="PF00563">
    <property type="entry name" value="EAL"/>
    <property type="match status" value="1"/>
</dbReference>
<feature type="transmembrane region" description="Helical" evidence="1">
    <location>
        <begin position="166"/>
        <end position="185"/>
    </location>
</feature>
<keyword evidence="5" id="KW-1185">Reference proteome</keyword>
<dbReference type="PANTHER" id="PTHR33121:SF70">
    <property type="entry name" value="SIGNALING PROTEIN YKOW"/>
    <property type="match status" value="1"/>
</dbReference>
<dbReference type="CDD" id="cd01948">
    <property type="entry name" value="EAL"/>
    <property type="match status" value="1"/>
</dbReference>
<dbReference type="InterPro" id="IPR001633">
    <property type="entry name" value="EAL_dom"/>
</dbReference>
<evidence type="ECO:0000313" key="5">
    <source>
        <dbReference type="Proteomes" id="UP001595840"/>
    </source>
</evidence>
<feature type="transmembrane region" description="Helical" evidence="1">
    <location>
        <begin position="33"/>
        <end position="52"/>
    </location>
</feature>
<dbReference type="SUPFAM" id="SSF55073">
    <property type="entry name" value="Nucleotide cyclase"/>
    <property type="match status" value="1"/>
</dbReference>
<keyword evidence="1" id="KW-0812">Transmembrane</keyword>
<dbReference type="RefSeq" id="WP_290259353.1">
    <property type="nucleotide sequence ID" value="NZ_JAUFQG010000004.1"/>
</dbReference>
<feature type="transmembrane region" description="Helical" evidence="1">
    <location>
        <begin position="58"/>
        <end position="76"/>
    </location>
</feature>
<keyword evidence="1" id="KW-1133">Transmembrane helix</keyword>
<dbReference type="SMART" id="SM00267">
    <property type="entry name" value="GGDEF"/>
    <property type="match status" value="1"/>
</dbReference>
<dbReference type="InterPro" id="IPR050706">
    <property type="entry name" value="Cyclic-di-GMP_PDE-like"/>
</dbReference>
<dbReference type="PROSITE" id="PS50883">
    <property type="entry name" value="EAL"/>
    <property type="match status" value="1"/>
</dbReference>
<dbReference type="Proteomes" id="UP001595840">
    <property type="component" value="Unassembled WGS sequence"/>
</dbReference>
<comment type="caution">
    <text evidence="4">The sequence shown here is derived from an EMBL/GenBank/DDBJ whole genome shotgun (WGS) entry which is preliminary data.</text>
</comment>
<dbReference type="Gene3D" id="3.20.20.450">
    <property type="entry name" value="EAL domain"/>
    <property type="match status" value="1"/>
</dbReference>
<feature type="domain" description="EAL" evidence="2">
    <location>
        <begin position="385"/>
        <end position="639"/>
    </location>
</feature>
<dbReference type="InterPro" id="IPR035919">
    <property type="entry name" value="EAL_sf"/>
</dbReference>
<reference evidence="5" key="1">
    <citation type="journal article" date="2019" name="Int. J. Syst. Evol. Microbiol.">
        <title>The Global Catalogue of Microorganisms (GCM) 10K type strain sequencing project: providing services to taxonomists for standard genome sequencing and annotation.</title>
        <authorList>
            <consortium name="The Broad Institute Genomics Platform"/>
            <consortium name="The Broad Institute Genome Sequencing Center for Infectious Disease"/>
            <person name="Wu L."/>
            <person name="Ma J."/>
        </authorList>
    </citation>
    <scope>NUCLEOTIDE SEQUENCE [LARGE SCALE GENOMIC DNA]</scope>
    <source>
        <strain evidence="5">CECT 8570</strain>
    </source>
</reference>
<evidence type="ECO:0000313" key="4">
    <source>
        <dbReference type="EMBL" id="MFC4361703.1"/>
    </source>
</evidence>
<feature type="domain" description="GGDEF" evidence="3">
    <location>
        <begin position="245"/>
        <end position="376"/>
    </location>
</feature>
<gene>
    <name evidence="4" type="ORF">ACFOX3_05270</name>
</gene>
<dbReference type="SUPFAM" id="SSF141868">
    <property type="entry name" value="EAL domain-like"/>
    <property type="match status" value="1"/>
</dbReference>
<dbReference type="SMART" id="SM00052">
    <property type="entry name" value="EAL"/>
    <property type="match status" value="1"/>
</dbReference>
<accession>A0ABV8V1W3</accession>
<evidence type="ECO:0000259" key="2">
    <source>
        <dbReference type="PROSITE" id="PS50883"/>
    </source>
</evidence>
<name>A0ABV8V1W3_9GAMM</name>
<sequence length="643" mass="71992">MLPSLKDMLFNFFDDEILLRYFGPNKRLGQVRFMLYIACATWFLLVIGGSLMGSSGGILGAISIALVFTLALVIYANEDTYIISAGMFLWGASIAITYFAWANGGLWDEALFAYPCILTMAIIFNMQIIFVLILFFNLLSLFFFAEMHATGILGAERVSPDMAYMRATNCAILMLIFSLCLQVIYADFRALLSRLVGEGDKAKKVSREVIRLATTDHLTQLKNEQIFYRDFMDLAAKSGGQDRIVSVSVFQLAENQLSPLSMEDQVSEGLYQQLASRLLEFASDDLALYFFRGGKFLILYQADIYREVDRLLERILFAFSVPLKVAGYHLELKAFCGVSTCSAKKIMAAEEMVRQAVLALLKAKRNGELAPVFYAPHMGMEMDQRRSLLLSLKGAIARDELTIHYQPKVDLSTGAIAGAEALLRWYKPDMGRIAPDIFIPLAEESGEIVEIGEWVIRQACVACKHWHTLGFKHLTVAVNISIYQFRKGSLPYYIFDCLEGVGLDPAALELEITESMLGEDMLSIQEQIQKISKFGVKFSIDDFGTGYSNLGYVSKFNTSYLKIDKTFVSAMSTSDQDLHIVKAIVNLAQGLEMQVIAEGVETYDEMVTLQRLGCQYGQGFLWSRPVPDEDFLQLLKAPLLVNG</sequence>
<dbReference type="InterPro" id="IPR029787">
    <property type="entry name" value="Nucleotide_cyclase"/>
</dbReference>
<organism evidence="4 5">
    <name type="scientific">Simiduia curdlanivorans</name>
    <dbReference type="NCBI Taxonomy" id="1492769"/>
    <lineage>
        <taxon>Bacteria</taxon>
        <taxon>Pseudomonadati</taxon>
        <taxon>Pseudomonadota</taxon>
        <taxon>Gammaproteobacteria</taxon>
        <taxon>Cellvibrionales</taxon>
        <taxon>Cellvibrionaceae</taxon>
        <taxon>Simiduia</taxon>
    </lineage>
</organism>
<dbReference type="EMBL" id="JBHSCX010000003">
    <property type="protein sequence ID" value="MFC4361703.1"/>
    <property type="molecule type" value="Genomic_DNA"/>
</dbReference>
<feature type="transmembrane region" description="Helical" evidence="1">
    <location>
        <begin position="112"/>
        <end position="145"/>
    </location>
</feature>
<dbReference type="Pfam" id="PF00990">
    <property type="entry name" value="GGDEF"/>
    <property type="match status" value="1"/>
</dbReference>
<evidence type="ECO:0000259" key="3">
    <source>
        <dbReference type="PROSITE" id="PS50887"/>
    </source>
</evidence>
<dbReference type="Gene3D" id="3.30.70.270">
    <property type="match status" value="1"/>
</dbReference>
<dbReference type="InterPro" id="IPR043128">
    <property type="entry name" value="Rev_trsase/Diguanyl_cyclase"/>
</dbReference>